<evidence type="ECO:0000256" key="1">
    <source>
        <dbReference type="SAM" id="MobiDB-lite"/>
    </source>
</evidence>
<dbReference type="EMBL" id="JAWJWE010000036">
    <property type="protein sequence ID" value="KAK6629462.1"/>
    <property type="molecule type" value="Genomic_DNA"/>
</dbReference>
<organism evidence="2 3">
    <name type="scientific">Polyplax serrata</name>
    <name type="common">Common mouse louse</name>
    <dbReference type="NCBI Taxonomy" id="468196"/>
    <lineage>
        <taxon>Eukaryota</taxon>
        <taxon>Metazoa</taxon>
        <taxon>Ecdysozoa</taxon>
        <taxon>Arthropoda</taxon>
        <taxon>Hexapoda</taxon>
        <taxon>Insecta</taxon>
        <taxon>Pterygota</taxon>
        <taxon>Neoptera</taxon>
        <taxon>Paraneoptera</taxon>
        <taxon>Psocodea</taxon>
        <taxon>Troctomorpha</taxon>
        <taxon>Phthiraptera</taxon>
        <taxon>Anoplura</taxon>
        <taxon>Polyplacidae</taxon>
        <taxon>Polyplax</taxon>
    </lineage>
</organism>
<protein>
    <submittedName>
        <fullName evidence="2">Uncharacterized protein</fullName>
    </submittedName>
</protein>
<name>A0AAN8PF72_POLSC</name>
<feature type="compositionally biased region" description="Polar residues" evidence="1">
    <location>
        <begin position="100"/>
        <end position="116"/>
    </location>
</feature>
<sequence length="315" mass="35910">MSAKTLYCFVCDTAVTNRYFSLATCRTQSSKKKLVEKLGYLVGDQYMIVITEDDVICRSCANLMNTLDRLEVEMGSVKRVVLRFLERKYSLEEGELLNQKGENQSQETEKNTSSSFMVRKKQSEQELDELNIECSAEDPRSRIWMQCDTCQYTTNYTSFVKNHIRDEICLDCEAPTKNGMCTEDCVNKSKPECNPVQETSVKTDSDAMELIVNNMNFLNGENDETFSLISDPNIQGKLEVAFNVNESGEMSLTEDKPDEREEKPALYLQVVDEDDDDFENSNVRQVLTVTGDGAVEMMEVMWNEETNSPVAEIPF</sequence>
<reference evidence="2 3" key="1">
    <citation type="submission" date="2023-10" db="EMBL/GenBank/DDBJ databases">
        <title>Genomes of two closely related lineages of the louse Polyplax serrata with different host specificities.</title>
        <authorList>
            <person name="Martinu J."/>
            <person name="Tarabai H."/>
            <person name="Stefka J."/>
            <person name="Hypsa V."/>
        </authorList>
    </citation>
    <scope>NUCLEOTIDE SEQUENCE [LARGE SCALE GENOMIC DNA]</scope>
    <source>
        <strain evidence="2">HR10_N</strain>
    </source>
</reference>
<evidence type="ECO:0000313" key="2">
    <source>
        <dbReference type="EMBL" id="KAK6629462.1"/>
    </source>
</evidence>
<proteinExistence type="predicted"/>
<comment type="caution">
    <text evidence="2">The sequence shown here is derived from an EMBL/GenBank/DDBJ whole genome shotgun (WGS) entry which is preliminary data.</text>
</comment>
<feature type="region of interest" description="Disordered" evidence="1">
    <location>
        <begin position="96"/>
        <end position="124"/>
    </location>
</feature>
<dbReference type="Proteomes" id="UP001372834">
    <property type="component" value="Unassembled WGS sequence"/>
</dbReference>
<evidence type="ECO:0000313" key="3">
    <source>
        <dbReference type="Proteomes" id="UP001372834"/>
    </source>
</evidence>
<gene>
    <name evidence="2" type="ORF">RUM43_003279</name>
</gene>
<accession>A0AAN8PF72</accession>
<dbReference type="AlphaFoldDB" id="A0AAN8PF72"/>